<dbReference type="PROSITE" id="PS00781">
    <property type="entry name" value="PEPCASE_1"/>
    <property type="match status" value="1"/>
</dbReference>
<evidence type="ECO:0000256" key="3">
    <source>
        <dbReference type="ARBA" id="ARBA00008346"/>
    </source>
</evidence>
<evidence type="ECO:0000256" key="7">
    <source>
        <dbReference type="ARBA" id="ARBA00023239"/>
    </source>
</evidence>
<dbReference type="GO" id="GO:0008964">
    <property type="term" value="F:phosphoenolpyruvate carboxylase activity"/>
    <property type="evidence" value="ECO:0007669"/>
    <property type="project" value="UniProtKB-EC"/>
</dbReference>
<evidence type="ECO:0000313" key="14">
    <source>
        <dbReference type="Proteomes" id="UP001223712"/>
    </source>
</evidence>
<dbReference type="RefSeq" id="WP_261838275.1">
    <property type="nucleotide sequence ID" value="NZ_AP025458.1"/>
</dbReference>
<evidence type="ECO:0000256" key="8">
    <source>
        <dbReference type="ARBA" id="ARBA00023300"/>
    </source>
</evidence>
<evidence type="ECO:0000256" key="6">
    <source>
        <dbReference type="ARBA" id="ARBA00022842"/>
    </source>
</evidence>
<dbReference type="NCBIfam" id="NF000584">
    <property type="entry name" value="PRK00009.1"/>
    <property type="match status" value="1"/>
</dbReference>
<dbReference type="Gene3D" id="1.20.1440.90">
    <property type="entry name" value="Phosphoenolpyruvate/pyruvate domain"/>
    <property type="match status" value="1"/>
</dbReference>
<comment type="subunit">
    <text evidence="10">Homotetramer.</text>
</comment>
<dbReference type="InterPro" id="IPR022805">
    <property type="entry name" value="PEP_COase_bac/pln-type"/>
</dbReference>
<dbReference type="PANTHER" id="PTHR30523:SF6">
    <property type="entry name" value="PHOSPHOENOLPYRUVATE CARBOXYLASE"/>
    <property type="match status" value="1"/>
</dbReference>
<protein>
    <recommendedName>
        <fullName evidence="5 10">Phosphoenolpyruvate carboxylase</fullName>
        <shortName evidence="10">PEPC</shortName>
        <shortName evidence="10">PEPCase</shortName>
        <ecNumber evidence="4 10">4.1.1.31</ecNumber>
    </recommendedName>
</protein>
<keyword evidence="8 10" id="KW-0120">Carbon dioxide fixation</keyword>
<dbReference type="SUPFAM" id="SSF51621">
    <property type="entry name" value="Phosphoenolpyruvate/pyruvate domain"/>
    <property type="match status" value="1"/>
</dbReference>
<proteinExistence type="inferred from homology"/>
<comment type="function">
    <text evidence="2 10">Forms oxaloacetate, a four-carbon dicarboxylic acid source for the tricarboxylic acid cycle.</text>
</comment>
<dbReference type="InterPro" id="IPR018129">
    <property type="entry name" value="PEP_COase_Lys_AS"/>
</dbReference>
<dbReference type="Proteomes" id="UP001223712">
    <property type="component" value="Unassembled WGS sequence"/>
</dbReference>
<evidence type="ECO:0000256" key="9">
    <source>
        <dbReference type="ARBA" id="ARBA00048995"/>
    </source>
</evidence>
<dbReference type="PROSITE" id="PS00393">
    <property type="entry name" value="PEPCASE_2"/>
    <property type="match status" value="1"/>
</dbReference>
<evidence type="ECO:0000256" key="2">
    <source>
        <dbReference type="ARBA" id="ARBA00003670"/>
    </source>
</evidence>
<dbReference type="InterPro" id="IPR021135">
    <property type="entry name" value="PEP_COase"/>
</dbReference>
<evidence type="ECO:0000256" key="12">
    <source>
        <dbReference type="PROSITE-ProRule" id="PRU10112"/>
    </source>
</evidence>
<feature type="active site" evidence="10 11">
    <location>
        <position position="140"/>
    </location>
</feature>
<evidence type="ECO:0000256" key="1">
    <source>
        <dbReference type="ARBA" id="ARBA00001946"/>
    </source>
</evidence>
<comment type="catalytic activity">
    <reaction evidence="9 10">
        <text>oxaloacetate + phosphate = phosphoenolpyruvate + hydrogencarbonate</text>
        <dbReference type="Rhea" id="RHEA:28370"/>
        <dbReference type="ChEBI" id="CHEBI:16452"/>
        <dbReference type="ChEBI" id="CHEBI:17544"/>
        <dbReference type="ChEBI" id="CHEBI:43474"/>
        <dbReference type="ChEBI" id="CHEBI:58702"/>
        <dbReference type="EC" id="4.1.1.31"/>
    </reaction>
</comment>
<dbReference type="InterPro" id="IPR033129">
    <property type="entry name" value="PEPCASE_His_AS"/>
</dbReference>
<gene>
    <name evidence="10 13" type="primary">ppc</name>
    <name evidence="13" type="ORF">QWY96_07850</name>
</gene>
<dbReference type="InterPro" id="IPR015813">
    <property type="entry name" value="Pyrv/PenolPyrv_kinase-like_dom"/>
</dbReference>
<dbReference type="HAMAP" id="MF_00595">
    <property type="entry name" value="PEPcase_type1"/>
    <property type="match status" value="1"/>
</dbReference>
<evidence type="ECO:0000256" key="4">
    <source>
        <dbReference type="ARBA" id="ARBA00012305"/>
    </source>
</evidence>
<reference evidence="14" key="1">
    <citation type="journal article" date="2019" name="Int. J. Syst. Evol. Microbiol.">
        <title>The Global Catalogue of Microorganisms (GCM) 10K type strain sequencing project: providing services to taxonomists for standard genome sequencing and annotation.</title>
        <authorList>
            <consortium name="The Broad Institute Genomics Platform"/>
            <consortium name="The Broad Institute Genome Sequencing Center for Infectious Disease"/>
            <person name="Wu L."/>
            <person name="Ma J."/>
        </authorList>
    </citation>
    <scope>NUCLEOTIDE SEQUENCE [LARGE SCALE GENOMIC DNA]</scope>
    <source>
        <strain evidence="14">CECT 7226</strain>
    </source>
</reference>
<dbReference type="EMBL" id="JAUFQY010000001">
    <property type="protein sequence ID" value="MDN3700824.1"/>
    <property type="molecule type" value="Genomic_DNA"/>
</dbReference>
<sequence length="878" mass="99174">MTMNEKYAALKSNVSMLGRLLGNTIQDAHGDVILEKVETIRKLSKSARAGNKADRDSLVEEIKNLPNEQLTPVARAFNQFLNLTNMAEQYHTISRHCEEHVCEPDVLQSLFSKLNQNNISQLDAAQAVRDLNIELVLTAHPTEITRRTMINKLVKINECLSKLELSDLSQKERVKTERRLEQLIAQGWHSDVIRQQRPTPLDEAKWGFAVVENSLWEAVPDFLREMDGRLKGYLGEGLPIDARPVHFSSWMGGDRDGNPFVTHTITKEVLRLSRWKAADLYLGDVNELITELSMTKCNDAVRELAGDEHEAYRAILKSLRTLLRNTLEVLDAEIQHVDVPKKATLQNIDQLWTPLYACYQSLHECGMGVIADGSLLDTLRRLKAFGVHLVRLDIRQESTRHSDVLSELTRYLGIGDYDHWSEQDKIAFLTNELSSKRPLLPRDWEPSEQVKEVLDTCKVIAAQPREAFGAYVISMARTASDVLAVHLLLQECGCPYRMDVCPLFETLDDLNNSEAVMKQLMSIDLYRGFIQNHQMVMIGYSDSAKDAGVMSAGWAQYDAMDKLVKACEEEGIDLTLFHGRGGTVGRGGAPAHAALLSQPPKSLKGGLRVTEQGEMIRFKLGLPDVAVNSFNLYASAILEANLLPPPEPKQEWRDLMVVLSEVSCEAYRNVVRGEEKFVPYFRQATPELELGKLPLGSRPAKRNPNGGVESLRAIPWIFSWSQNRLVLPAWLGAGEAIQYSVDQGHQALLEEMCREWPFFSTRLGMLEMVYTKCNMEIAKYYDQRLVDKELLPLGELLREQLQKDIKTVLNVENNENLMQSDPWGLESIRLRNIYVEPLNMLQAELLYRTRKSETPPAELEEALMVTIAGIAAGMRNTG</sequence>
<organism evidence="13 14">
    <name type="scientific">Vibrio artabrorum</name>
    <dbReference type="NCBI Taxonomy" id="446374"/>
    <lineage>
        <taxon>Bacteria</taxon>
        <taxon>Pseudomonadati</taxon>
        <taxon>Pseudomonadota</taxon>
        <taxon>Gammaproteobacteria</taxon>
        <taxon>Vibrionales</taxon>
        <taxon>Vibrionaceae</taxon>
        <taxon>Vibrio</taxon>
    </lineage>
</organism>
<comment type="caution">
    <text evidence="13">The sequence shown here is derived from an EMBL/GenBank/DDBJ whole genome shotgun (WGS) entry which is preliminary data.</text>
</comment>
<comment type="similarity">
    <text evidence="3 10">Belongs to the PEPCase type 1 family.</text>
</comment>
<dbReference type="PANTHER" id="PTHR30523">
    <property type="entry name" value="PHOSPHOENOLPYRUVATE CARBOXYLASE"/>
    <property type="match status" value="1"/>
</dbReference>
<keyword evidence="6 10" id="KW-0460">Magnesium</keyword>
<evidence type="ECO:0000256" key="10">
    <source>
        <dbReference type="HAMAP-Rule" id="MF_00595"/>
    </source>
</evidence>
<evidence type="ECO:0000256" key="5">
    <source>
        <dbReference type="ARBA" id="ARBA00022419"/>
    </source>
</evidence>
<evidence type="ECO:0000313" key="13">
    <source>
        <dbReference type="EMBL" id="MDN3700824.1"/>
    </source>
</evidence>
<accession>A0ABT8CH70</accession>
<comment type="cofactor">
    <cofactor evidence="1 10">
        <name>Mg(2+)</name>
        <dbReference type="ChEBI" id="CHEBI:18420"/>
    </cofactor>
</comment>
<keyword evidence="7 10" id="KW-0456">Lyase</keyword>
<keyword evidence="14" id="KW-1185">Reference proteome</keyword>
<dbReference type="Pfam" id="PF00311">
    <property type="entry name" value="PEPcase"/>
    <property type="match status" value="1"/>
</dbReference>
<name>A0ABT8CH70_9VIBR</name>
<feature type="active site" evidence="10 12">
    <location>
        <position position="545"/>
    </location>
</feature>
<dbReference type="EC" id="4.1.1.31" evidence="4 10"/>
<dbReference type="PRINTS" id="PR00150">
    <property type="entry name" value="PEPCARBXLASE"/>
</dbReference>
<evidence type="ECO:0000256" key="11">
    <source>
        <dbReference type="PROSITE-ProRule" id="PRU10111"/>
    </source>
</evidence>